<dbReference type="AlphaFoldDB" id="C3PJH9"/>
<feature type="compositionally biased region" description="Low complexity" evidence="1">
    <location>
        <begin position="1"/>
        <end position="10"/>
    </location>
</feature>
<evidence type="ECO:0000313" key="5">
    <source>
        <dbReference type="Proteomes" id="UP000002077"/>
    </source>
</evidence>
<protein>
    <submittedName>
        <fullName evidence="4">Putative membrane protein</fullName>
    </submittedName>
</protein>
<feature type="compositionally biased region" description="Low complexity" evidence="1">
    <location>
        <begin position="111"/>
        <end position="121"/>
    </location>
</feature>
<feature type="compositionally biased region" description="Low complexity" evidence="1">
    <location>
        <begin position="19"/>
        <end position="28"/>
    </location>
</feature>
<feature type="compositionally biased region" description="Low complexity" evidence="1">
    <location>
        <begin position="133"/>
        <end position="142"/>
    </location>
</feature>
<dbReference type="KEGG" id="car:cauri_2274"/>
<evidence type="ECO:0000313" key="4">
    <source>
        <dbReference type="EMBL" id="ACP33865.1"/>
    </source>
</evidence>
<evidence type="ECO:0000256" key="1">
    <source>
        <dbReference type="SAM" id="MobiDB-lite"/>
    </source>
</evidence>
<reference evidence="4 5" key="1">
    <citation type="journal article" date="2010" name="BMC Genomics">
        <title>Complete genome sequence and lifestyle of black-pigmented Corynebacterium aurimucosum ATCC 700975 (formerly C. nigricans CN-1) isolated from a vaginal swab of a woman with spontaneous abortion.</title>
        <authorList>
            <person name="Trost E."/>
            <person name="Gotker S."/>
            <person name="Schneider J."/>
            <person name="Schneiker-Bekel S."/>
            <person name="Szczepanowski R."/>
            <person name="Tilker A."/>
            <person name="Viehoever P."/>
            <person name="Arnold W."/>
            <person name="Bekel T."/>
            <person name="Blom J."/>
            <person name="Gartemann K.H."/>
            <person name="Linke B."/>
            <person name="Goesmann A."/>
            <person name="Puhler A."/>
            <person name="Shukla S.K."/>
            <person name="Tauch A."/>
        </authorList>
    </citation>
    <scope>NUCLEOTIDE SEQUENCE [LARGE SCALE GENOMIC DNA]</scope>
    <source>
        <strain evidence="5">ATCC 700975 / DSM 44827 / CIP 107346 / CN-1</strain>
    </source>
</reference>
<sequence length="251" mass="25369">MNPENSASSADRARHAADSESAAAAPASASKLPLRGVAMVLIAVAVMLGMWALYAMTSDGSEDTAQDAPANDAAVSGPATGGVEGDAVTGGAEGEADKNKDAAENERPADADANAENADQAGAEHKENREGNAEAGAAAGNADRPQAEIPVNVFNNSGRANYAADEAERLKTEKFKVAEVGNISGDVLVAPQTTIFFPQGDAAAENLAKEVAAQYYGGNVPAEAIAPYPAELTGDYTKGDAVVVVLAVPQA</sequence>
<feature type="compositionally biased region" description="Basic and acidic residues" evidence="1">
    <location>
        <begin position="95"/>
        <end position="110"/>
    </location>
</feature>
<feature type="transmembrane region" description="Helical" evidence="2">
    <location>
        <begin position="37"/>
        <end position="56"/>
    </location>
</feature>
<evidence type="ECO:0000259" key="3">
    <source>
        <dbReference type="Pfam" id="PF13399"/>
    </source>
</evidence>
<dbReference type="HOGENOM" id="CLU_073279_0_0_11"/>
<accession>C3PJH9</accession>
<organism evidence="4 5">
    <name type="scientific">Corynebacterium aurimucosum (strain ATCC 700975 / DSM 44827 / CIP 107346 / CN-1)</name>
    <name type="common">Corynebacterium nigricans</name>
    <dbReference type="NCBI Taxonomy" id="548476"/>
    <lineage>
        <taxon>Bacteria</taxon>
        <taxon>Bacillati</taxon>
        <taxon>Actinomycetota</taxon>
        <taxon>Actinomycetes</taxon>
        <taxon>Mycobacteriales</taxon>
        <taxon>Corynebacteriaceae</taxon>
        <taxon>Corynebacterium</taxon>
    </lineage>
</organism>
<dbReference type="Proteomes" id="UP000002077">
    <property type="component" value="Chromosome"/>
</dbReference>
<feature type="region of interest" description="Disordered" evidence="1">
    <location>
        <begin position="1"/>
        <end position="28"/>
    </location>
</feature>
<evidence type="ECO:0000256" key="2">
    <source>
        <dbReference type="SAM" id="Phobius"/>
    </source>
</evidence>
<dbReference type="STRING" id="548476.cauri_2274"/>
<feature type="compositionally biased region" description="Basic and acidic residues" evidence="1">
    <location>
        <begin position="122"/>
        <end position="132"/>
    </location>
</feature>
<feature type="region of interest" description="Disordered" evidence="1">
    <location>
        <begin position="61"/>
        <end position="146"/>
    </location>
</feature>
<name>C3PJH9_CORA7</name>
<dbReference type="EMBL" id="CP001601">
    <property type="protein sequence ID" value="ACP33865.1"/>
    <property type="molecule type" value="Genomic_DNA"/>
</dbReference>
<keyword evidence="2" id="KW-0472">Membrane</keyword>
<dbReference type="eggNOG" id="ENOG50330SA">
    <property type="taxonomic scope" value="Bacteria"/>
</dbReference>
<dbReference type="InterPro" id="IPR027381">
    <property type="entry name" value="LytR/CpsA/Psr_C"/>
</dbReference>
<keyword evidence="2" id="KW-1133">Transmembrane helix</keyword>
<dbReference type="Pfam" id="PF13399">
    <property type="entry name" value="LytR_C"/>
    <property type="match status" value="1"/>
</dbReference>
<keyword evidence="2" id="KW-0812">Transmembrane</keyword>
<dbReference type="Gene3D" id="3.30.70.2390">
    <property type="match status" value="1"/>
</dbReference>
<keyword evidence="5" id="KW-1185">Reference proteome</keyword>
<gene>
    <name evidence="4" type="ordered locus">cauri_2274</name>
</gene>
<proteinExistence type="predicted"/>
<feature type="domain" description="LytR/CpsA/Psr regulator C-terminal" evidence="3">
    <location>
        <begin position="148"/>
        <end position="220"/>
    </location>
</feature>